<dbReference type="EMBL" id="JPEN01000045">
    <property type="protein sequence ID" value="KGM37593.1"/>
    <property type="molecule type" value="Genomic_DNA"/>
</dbReference>
<evidence type="ECO:0000256" key="5">
    <source>
        <dbReference type="ARBA" id="ARBA00023002"/>
    </source>
</evidence>
<evidence type="ECO:0000256" key="2">
    <source>
        <dbReference type="ARBA" id="ARBA00012962"/>
    </source>
</evidence>
<dbReference type="EC" id="1.1.1.25" evidence="2 7"/>
<feature type="binding site" evidence="7">
    <location>
        <position position="257"/>
    </location>
    <ligand>
        <name>shikimate</name>
        <dbReference type="ChEBI" id="CHEBI:36208"/>
    </ligand>
</feature>
<feature type="domain" description="Shikimate dehydrogenase substrate binding N-terminal" evidence="8">
    <location>
        <begin position="12"/>
        <end position="94"/>
    </location>
</feature>
<keyword evidence="3 7" id="KW-0028">Amino-acid biosynthesis</keyword>
<dbReference type="UniPathway" id="UPA00053">
    <property type="reaction ID" value="UER00087"/>
</dbReference>
<comment type="caution">
    <text evidence="10">The sequence shown here is derived from an EMBL/GenBank/DDBJ whole genome shotgun (WGS) entry which is preliminary data.</text>
</comment>
<dbReference type="NCBIfam" id="NF001315">
    <property type="entry name" value="PRK00258.2-4"/>
    <property type="match status" value="1"/>
</dbReference>
<dbReference type="Pfam" id="PF08501">
    <property type="entry name" value="Shikimate_dh_N"/>
    <property type="match status" value="1"/>
</dbReference>
<keyword evidence="11" id="KW-1185">Reference proteome</keyword>
<dbReference type="InterPro" id="IPR022893">
    <property type="entry name" value="Shikimate_DH_fam"/>
</dbReference>
<evidence type="ECO:0000313" key="11">
    <source>
        <dbReference type="Proteomes" id="UP000030019"/>
    </source>
</evidence>
<evidence type="ECO:0000256" key="3">
    <source>
        <dbReference type="ARBA" id="ARBA00022605"/>
    </source>
</evidence>
<dbReference type="NCBIfam" id="TIGR00507">
    <property type="entry name" value="aroE"/>
    <property type="match status" value="1"/>
</dbReference>
<sequence length="285" mass="31367">MKIDGHTRLAAVIAKPIKHSISPFIHNLAYDLTEINAVYVAWEIDREDLQQSIENIRRYDMLGANISMPYKQEVLQYLDGIDQSAQLIDSVNTIVNQNGSLIGYNTDGYGFFRSLPDFDVKDKTITVLGAGGAASAIIGQAAIEGAAKIHAFDRSLILEQTKVKIDQLASRVGQDIFLHSVEDEEALKTSIAQSALVVNATGVGMDGKSLPIPSQFVFPEHILVADLTYNPAETPFLRLAREQGLQTTNGFGMLFHQAKKAFELMTGKTMPSEEVWASLLEEIKK</sequence>
<feature type="binding site" evidence="7">
    <location>
        <begin position="20"/>
        <end position="22"/>
    </location>
    <ligand>
        <name>shikimate</name>
        <dbReference type="ChEBI" id="CHEBI:36208"/>
    </ligand>
</feature>
<name>A0A0A0DI68_9STRE</name>
<dbReference type="CDD" id="cd01065">
    <property type="entry name" value="NAD_bind_Shikimate_DH"/>
    <property type="match status" value="1"/>
</dbReference>
<feature type="domain" description="SDH C-terminal" evidence="9">
    <location>
        <begin position="250"/>
        <end position="280"/>
    </location>
</feature>
<evidence type="ECO:0000259" key="8">
    <source>
        <dbReference type="Pfam" id="PF08501"/>
    </source>
</evidence>
<dbReference type="Pfam" id="PF18317">
    <property type="entry name" value="SDH_C"/>
    <property type="match status" value="1"/>
</dbReference>
<dbReference type="eggNOG" id="COG0169">
    <property type="taxonomic scope" value="Bacteria"/>
</dbReference>
<feature type="binding site" evidence="7">
    <location>
        <position position="67"/>
    </location>
    <ligand>
        <name>shikimate</name>
        <dbReference type="ChEBI" id="CHEBI:36208"/>
    </ligand>
</feature>
<dbReference type="SUPFAM" id="SSF51735">
    <property type="entry name" value="NAD(P)-binding Rossmann-fold domains"/>
    <property type="match status" value="1"/>
</dbReference>
<dbReference type="GO" id="GO:0019632">
    <property type="term" value="P:shikimate metabolic process"/>
    <property type="evidence" value="ECO:0007669"/>
    <property type="project" value="InterPro"/>
</dbReference>
<dbReference type="AlphaFoldDB" id="A0A0A0DI68"/>
<dbReference type="InterPro" id="IPR041121">
    <property type="entry name" value="SDH_C"/>
</dbReference>
<dbReference type="InterPro" id="IPR011342">
    <property type="entry name" value="Shikimate_DH"/>
</dbReference>
<evidence type="ECO:0000256" key="6">
    <source>
        <dbReference type="ARBA" id="ARBA00023141"/>
    </source>
</evidence>
<keyword evidence="5 7" id="KW-0560">Oxidoreductase</keyword>
<organism evidence="10 11">
    <name type="scientific">Streptococcus sinensis</name>
    <dbReference type="NCBI Taxonomy" id="176090"/>
    <lineage>
        <taxon>Bacteria</taxon>
        <taxon>Bacillati</taxon>
        <taxon>Bacillota</taxon>
        <taxon>Bacilli</taxon>
        <taxon>Lactobacillales</taxon>
        <taxon>Streptococcaceae</taxon>
        <taxon>Streptococcus</taxon>
    </lineage>
</organism>
<proteinExistence type="inferred from homology"/>
<feature type="active site" description="Proton acceptor" evidence="7">
    <location>
        <position position="71"/>
    </location>
</feature>
<comment type="catalytic activity">
    <reaction evidence="7">
        <text>shikimate + NADP(+) = 3-dehydroshikimate + NADPH + H(+)</text>
        <dbReference type="Rhea" id="RHEA:17737"/>
        <dbReference type="ChEBI" id="CHEBI:15378"/>
        <dbReference type="ChEBI" id="CHEBI:16630"/>
        <dbReference type="ChEBI" id="CHEBI:36208"/>
        <dbReference type="ChEBI" id="CHEBI:57783"/>
        <dbReference type="ChEBI" id="CHEBI:58349"/>
        <dbReference type="EC" id="1.1.1.25"/>
    </reaction>
</comment>
<comment type="similarity">
    <text evidence="7">Belongs to the shikimate dehydrogenase family.</text>
</comment>
<evidence type="ECO:0000313" key="10">
    <source>
        <dbReference type="EMBL" id="KGM37593.1"/>
    </source>
</evidence>
<dbReference type="InterPro" id="IPR046346">
    <property type="entry name" value="Aminoacid_DH-like_N_sf"/>
</dbReference>
<feature type="binding site" evidence="7">
    <location>
        <position position="107"/>
    </location>
    <ligand>
        <name>shikimate</name>
        <dbReference type="ChEBI" id="CHEBI:36208"/>
    </ligand>
</feature>
<feature type="binding site" evidence="7">
    <location>
        <begin position="129"/>
        <end position="133"/>
    </location>
    <ligand>
        <name>NADP(+)</name>
        <dbReference type="ChEBI" id="CHEBI:58349"/>
    </ligand>
</feature>
<evidence type="ECO:0000259" key="9">
    <source>
        <dbReference type="Pfam" id="PF18317"/>
    </source>
</evidence>
<gene>
    <name evidence="7" type="primary">aroE</name>
    <name evidence="10" type="ORF">SSIN_0647</name>
</gene>
<evidence type="ECO:0000256" key="4">
    <source>
        <dbReference type="ARBA" id="ARBA00022857"/>
    </source>
</evidence>
<dbReference type="GO" id="GO:0008652">
    <property type="term" value="P:amino acid biosynthetic process"/>
    <property type="evidence" value="ECO:0007669"/>
    <property type="project" value="UniProtKB-KW"/>
</dbReference>
<keyword evidence="4 7" id="KW-0521">NADP</keyword>
<comment type="subunit">
    <text evidence="7">Homodimer.</text>
</comment>
<dbReference type="PANTHER" id="PTHR21089">
    <property type="entry name" value="SHIKIMATE DEHYDROGENASE"/>
    <property type="match status" value="1"/>
</dbReference>
<dbReference type="Proteomes" id="UP000030019">
    <property type="component" value="Unassembled WGS sequence"/>
</dbReference>
<dbReference type="PANTHER" id="PTHR21089:SF1">
    <property type="entry name" value="BIFUNCTIONAL 3-DEHYDROQUINATE DEHYDRATASE_SHIKIMATE DEHYDROGENASE, CHLOROPLASTIC"/>
    <property type="match status" value="1"/>
</dbReference>
<dbReference type="Gene3D" id="3.40.50.720">
    <property type="entry name" value="NAD(P)-binding Rossmann-like Domain"/>
    <property type="match status" value="1"/>
</dbReference>
<dbReference type="RefSeq" id="WP_037615634.1">
    <property type="nucleotide sequence ID" value="NZ_JPEN01000045.1"/>
</dbReference>
<dbReference type="GO" id="GO:0009423">
    <property type="term" value="P:chorismate biosynthetic process"/>
    <property type="evidence" value="ECO:0007669"/>
    <property type="project" value="UniProtKB-UniRule"/>
</dbReference>
<feature type="binding site" evidence="7">
    <location>
        <position position="92"/>
    </location>
    <ligand>
        <name>shikimate</name>
        <dbReference type="ChEBI" id="CHEBI:36208"/>
    </ligand>
</feature>
<feature type="binding site" evidence="7">
    <location>
        <position position="250"/>
    </location>
    <ligand>
        <name>NADP(+)</name>
        <dbReference type="ChEBI" id="CHEBI:58349"/>
    </ligand>
</feature>
<keyword evidence="6 7" id="KW-0057">Aromatic amino acid biosynthesis</keyword>
<dbReference type="STRING" id="176090.SSIN_0647"/>
<dbReference type="GO" id="GO:0004764">
    <property type="term" value="F:shikimate 3-dehydrogenase (NADP+) activity"/>
    <property type="evidence" value="ECO:0007669"/>
    <property type="project" value="UniProtKB-UniRule"/>
</dbReference>
<dbReference type="InterPro" id="IPR013708">
    <property type="entry name" value="Shikimate_DH-bd_N"/>
</dbReference>
<comment type="pathway">
    <text evidence="1 7">Metabolic intermediate biosynthesis; chorismate biosynthesis; chorismate from D-erythrose 4-phosphate and phosphoenolpyruvate: step 4/7.</text>
</comment>
<protein>
    <recommendedName>
        <fullName evidence="2 7">Shikimate dehydrogenase (NADP(+))</fullName>
        <shortName evidence="7">SDH</shortName>
        <ecNumber evidence="2 7">1.1.1.25</ecNumber>
    </recommendedName>
</protein>
<dbReference type="HAMAP" id="MF_00222">
    <property type="entry name" value="Shikimate_DH_AroE"/>
    <property type="match status" value="1"/>
</dbReference>
<dbReference type="InterPro" id="IPR036291">
    <property type="entry name" value="NAD(P)-bd_dom_sf"/>
</dbReference>
<evidence type="ECO:0000256" key="7">
    <source>
        <dbReference type="HAMAP-Rule" id="MF_00222"/>
    </source>
</evidence>
<dbReference type="GO" id="GO:0050661">
    <property type="term" value="F:NADP binding"/>
    <property type="evidence" value="ECO:0007669"/>
    <property type="project" value="InterPro"/>
</dbReference>
<feature type="binding site" evidence="7">
    <location>
        <position position="227"/>
    </location>
    <ligand>
        <name>NADP(+)</name>
        <dbReference type="ChEBI" id="CHEBI:58349"/>
    </ligand>
</feature>
<accession>A0A0A0DI68</accession>
<dbReference type="SUPFAM" id="SSF53223">
    <property type="entry name" value="Aminoacid dehydrogenase-like, N-terminal domain"/>
    <property type="match status" value="1"/>
</dbReference>
<feature type="binding site" evidence="7">
    <location>
        <position position="229"/>
    </location>
    <ligand>
        <name>shikimate</name>
        <dbReference type="ChEBI" id="CHEBI:36208"/>
    </ligand>
</feature>
<comment type="caution">
    <text evidence="7">Lacks conserved residue(s) required for the propagation of feature annotation.</text>
</comment>
<dbReference type="Gene3D" id="3.40.50.10860">
    <property type="entry name" value="Leucine Dehydrogenase, chain A, domain 1"/>
    <property type="match status" value="1"/>
</dbReference>
<reference evidence="10 11" key="1">
    <citation type="submission" date="2014-06" db="EMBL/GenBank/DDBJ databases">
        <authorList>
            <person name="Teng J.L."/>
            <person name="Huang Y."/>
            <person name="Tse H."/>
            <person name="Lau S.K."/>
            <person name="Woo P.C."/>
        </authorList>
    </citation>
    <scope>NUCLEOTIDE SEQUENCE [LARGE SCALE GENOMIC DNA]</scope>
    <source>
        <strain evidence="10 11">HKU4</strain>
    </source>
</reference>
<dbReference type="PATRIC" id="fig|176090.4.peg.641"/>
<evidence type="ECO:0000256" key="1">
    <source>
        <dbReference type="ARBA" id="ARBA00004871"/>
    </source>
</evidence>
<dbReference type="GO" id="GO:0009073">
    <property type="term" value="P:aromatic amino acid family biosynthetic process"/>
    <property type="evidence" value="ECO:0007669"/>
    <property type="project" value="UniProtKB-KW"/>
</dbReference>
<comment type="function">
    <text evidence="7">Involved in the biosynthesis of the chorismate, which leads to the biosynthesis of aromatic amino acids. Catalyzes the reversible NADPH linked reduction of 3-dehydroshikimate (DHSA) to yield shikimate (SA).</text>
</comment>